<evidence type="ECO:0000256" key="6">
    <source>
        <dbReference type="ARBA" id="ARBA00023136"/>
    </source>
</evidence>
<dbReference type="PROSITE" id="PS50928">
    <property type="entry name" value="ABC_TM1"/>
    <property type="match status" value="1"/>
</dbReference>
<dbReference type="GeneID" id="29370288"/>
<reference evidence="8 9" key="1">
    <citation type="submission" date="2018-05" db="EMBL/GenBank/DDBJ databases">
        <title>Genome Sequence of an Efficient Indole-Degrading Bacterium, Alcaligenes sp.YBY.</title>
        <authorList>
            <person name="Yang B."/>
        </authorList>
    </citation>
    <scope>NUCLEOTIDE SEQUENCE [LARGE SCALE GENOMIC DNA]</scope>
    <source>
        <strain evidence="8 9">YBY</strain>
    </source>
</reference>
<organism evidence="8 9">
    <name type="scientific">Alcaligenes faecalis</name>
    <dbReference type="NCBI Taxonomy" id="511"/>
    <lineage>
        <taxon>Bacteria</taxon>
        <taxon>Pseudomonadati</taxon>
        <taxon>Pseudomonadota</taxon>
        <taxon>Betaproteobacteria</taxon>
        <taxon>Burkholderiales</taxon>
        <taxon>Alcaligenaceae</taxon>
        <taxon>Alcaligenes</taxon>
    </lineage>
</organism>
<evidence type="ECO:0000256" key="5">
    <source>
        <dbReference type="ARBA" id="ARBA00022989"/>
    </source>
</evidence>
<keyword evidence="6 7" id="KW-0472">Membrane</keyword>
<accession>A0A0M7E2Z5</accession>
<comment type="caution">
    <text evidence="8">The sequence shown here is derived from an EMBL/GenBank/DDBJ whole genome shotgun (WGS) entry which is preliminary data.</text>
</comment>
<gene>
    <name evidence="8" type="ORF">DF183_03010</name>
</gene>
<feature type="transmembrane region" description="Helical" evidence="7">
    <location>
        <begin position="12"/>
        <end position="33"/>
    </location>
</feature>
<evidence type="ECO:0000313" key="9">
    <source>
        <dbReference type="Proteomes" id="UP000245216"/>
    </source>
</evidence>
<feature type="transmembrane region" description="Helical" evidence="7">
    <location>
        <begin position="304"/>
        <end position="327"/>
    </location>
</feature>
<feature type="transmembrane region" description="Helical" evidence="7">
    <location>
        <begin position="102"/>
        <end position="126"/>
    </location>
</feature>
<feature type="transmembrane region" description="Helical" evidence="7">
    <location>
        <begin position="204"/>
        <end position="223"/>
    </location>
</feature>
<keyword evidence="5 7" id="KW-1133">Transmembrane helix</keyword>
<feature type="transmembrane region" description="Helical" evidence="7">
    <location>
        <begin position="138"/>
        <end position="162"/>
    </location>
</feature>
<evidence type="ECO:0000256" key="4">
    <source>
        <dbReference type="ARBA" id="ARBA00022692"/>
    </source>
</evidence>
<dbReference type="InterPro" id="IPR000515">
    <property type="entry name" value="MetI-like"/>
</dbReference>
<dbReference type="RefSeq" id="WP_042481614.1">
    <property type="nucleotide sequence ID" value="NZ_CAXOJJ010000003.1"/>
</dbReference>
<keyword evidence="3" id="KW-1003">Cell membrane</keyword>
<evidence type="ECO:0000256" key="7">
    <source>
        <dbReference type="RuleBase" id="RU363032"/>
    </source>
</evidence>
<dbReference type="Pfam" id="PF19300">
    <property type="entry name" value="BPD_transp_1_N"/>
    <property type="match status" value="1"/>
</dbReference>
<dbReference type="EMBL" id="QEXO01000001">
    <property type="protein sequence ID" value="PWE15715.1"/>
    <property type="molecule type" value="Genomic_DNA"/>
</dbReference>
<evidence type="ECO:0000256" key="3">
    <source>
        <dbReference type="ARBA" id="ARBA00022475"/>
    </source>
</evidence>
<evidence type="ECO:0000256" key="1">
    <source>
        <dbReference type="ARBA" id="ARBA00004651"/>
    </source>
</evidence>
<sequence>MKNVCFLMARKLVFVLVTAFLLSMIVFFMLRVIPADSLGMMLPPSATEADAQALRVELGMDGSALHQYQVWLSGVFRGNLGNSIFFHQPVTGLLAQALPPTLELACISLLMALLISIPGGLVLYLLDKKKIEFVADFVLVLLLSVPSFLWGIILIVVFGVLFPVLPFMGRMEGTPAVDGGTGFLLFDLLIRGQWQAWWDAFSHLLLPALALALAFSPIVIRVLRSSLIETANSQYVNVARLRGVPEWRVLLVHMLKNAALPTLTLIGVQFGFLFGGTLLIEVIFSFPGIGNLMVQAIKNHDLPLIQGVALVFCLMVLAVNFCVDGLYSVMNPRLRSA</sequence>
<evidence type="ECO:0000313" key="8">
    <source>
        <dbReference type="EMBL" id="PWE15715.1"/>
    </source>
</evidence>
<keyword evidence="2 7" id="KW-0813">Transport</keyword>
<protein>
    <submittedName>
        <fullName evidence="8">ABC transporter permease</fullName>
    </submittedName>
</protein>
<dbReference type="Proteomes" id="UP000245216">
    <property type="component" value="Unassembled WGS sequence"/>
</dbReference>
<name>A0A0M7E2Z5_ALCFA</name>
<feature type="transmembrane region" description="Helical" evidence="7">
    <location>
        <begin position="258"/>
        <end position="284"/>
    </location>
</feature>
<dbReference type="SUPFAM" id="SSF161098">
    <property type="entry name" value="MetI-like"/>
    <property type="match status" value="1"/>
</dbReference>
<proteinExistence type="inferred from homology"/>
<accession>A0A0S2JME2</accession>
<comment type="similarity">
    <text evidence="7">Belongs to the binding-protein-dependent transport system permease family.</text>
</comment>
<dbReference type="InterPro" id="IPR035906">
    <property type="entry name" value="MetI-like_sf"/>
</dbReference>
<dbReference type="PANTHER" id="PTHR43163:SF6">
    <property type="entry name" value="DIPEPTIDE TRANSPORT SYSTEM PERMEASE PROTEIN DPPB-RELATED"/>
    <property type="match status" value="1"/>
</dbReference>
<dbReference type="GO" id="GO:0055085">
    <property type="term" value="P:transmembrane transport"/>
    <property type="evidence" value="ECO:0007669"/>
    <property type="project" value="InterPro"/>
</dbReference>
<reference evidence="8 9" key="2">
    <citation type="submission" date="2018-05" db="EMBL/GenBank/DDBJ databases">
        <authorList>
            <person name="Lanie J.A."/>
            <person name="Ng W.-L."/>
            <person name="Kazmierczak K.M."/>
            <person name="Andrzejewski T.M."/>
            <person name="Davidsen T.M."/>
            <person name="Wayne K.J."/>
            <person name="Tettelin H."/>
            <person name="Glass J.I."/>
            <person name="Rusch D."/>
            <person name="Podicherti R."/>
            <person name="Tsui H.-C.T."/>
            <person name="Winkler M.E."/>
        </authorList>
    </citation>
    <scope>NUCLEOTIDE SEQUENCE [LARGE SCALE GENOMIC DNA]</scope>
    <source>
        <strain evidence="8 9">YBY</strain>
    </source>
</reference>
<keyword evidence="4 7" id="KW-0812">Transmembrane</keyword>
<dbReference type="Pfam" id="PF00528">
    <property type="entry name" value="BPD_transp_1"/>
    <property type="match status" value="1"/>
</dbReference>
<comment type="subcellular location">
    <subcellularLocation>
        <location evidence="1 7">Cell membrane</location>
        <topology evidence="1 7">Multi-pass membrane protein</topology>
    </subcellularLocation>
</comment>
<dbReference type="STRING" id="511.UZ73_02095"/>
<dbReference type="Gene3D" id="1.10.3720.10">
    <property type="entry name" value="MetI-like"/>
    <property type="match status" value="1"/>
</dbReference>
<dbReference type="PANTHER" id="PTHR43163">
    <property type="entry name" value="DIPEPTIDE TRANSPORT SYSTEM PERMEASE PROTEIN DPPB-RELATED"/>
    <property type="match status" value="1"/>
</dbReference>
<dbReference type="GO" id="GO:0005886">
    <property type="term" value="C:plasma membrane"/>
    <property type="evidence" value="ECO:0007669"/>
    <property type="project" value="UniProtKB-SubCell"/>
</dbReference>
<dbReference type="OrthoDB" id="9803623at2"/>
<dbReference type="CDD" id="cd06261">
    <property type="entry name" value="TM_PBP2"/>
    <property type="match status" value="1"/>
</dbReference>
<dbReference type="KEGG" id="afa:UZ73_02095"/>
<dbReference type="InterPro" id="IPR045621">
    <property type="entry name" value="BPD_transp_1_N"/>
</dbReference>
<dbReference type="AlphaFoldDB" id="A0A0M7E2Z5"/>
<evidence type="ECO:0000256" key="2">
    <source>
        <dbReference type="ARBA" id="ARBA00022448"/>
    </source>
</evidence>